<evidence type="ECO:0000256" key="3">
    <source>
        <dbReference type="ARBA" id="ARBA00012438"/>
    </source>
</evidence>
<feature type="modified residue" description="4-aspartylphosphate" evidence="12">
    <location>
        <position position="755"/>
    </location>
</feature>
<evidence type="ECO:0000256" key="7">
    <source>
        <dbReference type="ARBA" id="ARBA00022741"/>
    </source>
</evidence>
<dbReference type="InterPro" id="IPR011006">
    <property type="entry name" value="CheY-like_superfamily"/>
</dbReference>
<dbReference type="NCBIfam" id="TIGR00229">
    <property type="entry name" value="sensory_box"/>
    <property type="match status" value="1"/>
</dbReference>
<dbReference type="InterPro" id="IPR003594">
    <property type="entry name" value="HATPase_dom"/>
</dbReference>
<keyword evidence="11 14" id="KW-0472">Membrane</keyword>
<dbReference type="InterPro" id="IPR000700">
    <property type="entry name" value="PAS-assoc_C"/>
</dbReference>
<feature type="domain" description="Response regulatory" evidence="16">
    <location>
        <begin position="706"/>
        <end position="823"/>
    </location>
</feature>
<comment type="catalytic activity">
    <reaction evidence="1">
        <text>ATP + protein L-histidine = ADP + protein N-phospho-L-histidine.</text>
        <dbReference type="EC" id="2.7.13.3"/>
    </reaction>
</comment>
<dbReference type="PROSITE" id="PS50113">
    <property type="entry name" value="PAC"/>
    <property type="match status" value="1"/>
</dbReference>
<evidence type="ECO:0000256" key="1">
    <source>
        <dbReference type="ARBA" id="ARBA00000085"/>
    </source>
</evidence>
<dbReference type="Pfam" id="PF00072">
    <property type="entry name" value="Response_reg"/>
    <property type="match status" value="1"/>
</dbReference>
<evidence type="ECO:0000256" key="14">
    <source>
        <dbReference type="SAM" id="Phobius"/>
    </source>
</evidence>
<dbReference type="InterPro" id="IPR001789">
    <property type="entry name" value="Sig_transdc_resp-reg_receiver"/>
</dbReference>
<evidence type="ECO:0000256" key="5">
    <source>
        <dbReference type="ARBA" id="ARBA00022553"/>
    </source>
</evidence>
<dbReference type="SMART" id="SM00086">
    <property type="entry name" value="PAC"/>
    <property type="match status" value="1"/>
</dbReference>
<dbReference type="Pfam" id="PF00512">
    <property type="entry name" value="HisKA"/>
    <property type="match status" value="1"/>
</dbReference>
<feature type="transmembrane region" description="Helical" evidence="14">
    <location>
        <begin position="43"/>
        <end position="61"/>
    </location>
</feature>
<dbReference type="CDD" id="cd16922">
    <property type="entry name" value="HATPase_EvgS-ArcB-TorS-like"/>
    <property type="match status" value="1"/>
</dbReference>
<dbReference type="Gene3D" id="3.30.565.10">
    <property type="entry name" value="Histidine kinase-like ATPase, C-terminal domain"/>
    <property type="match status" value="1"/>
</dbReference>
<dbReference type="InterPro" id="IPR004358">
    <property type="entry name" value="Sig_transdc_His_kin-like_C"/>
</dbReference>
<dbReference type="PROSITE" id="PS50109">
    <property type="entry name" value="HIS_KIN"/>
    <property type="match status" value="1"/>
</dbReference>
<dbReference type="Pfam" id="PF02518">
    <property type="entry name" value="HATPase_c"/>
    <property type="match status" value="1"/>
</dbReference>
<keyword evidence="4" id="KW-1003">Cell membrane</keyword>
<name>A0ABU5E710_9PROT</name>
<evidence type="ECO:0000256" key="13">
    <source>
        <dbReference type="SAM" id="Coils"/>
    </source>
</evidence>
<dbReference type="PANTHER" id="PTHR45339">
    <property type="entry name" value="HYBRID SIGNAL TRANSDUCTION HISTIDINE KINASE J"/>
    <property type="match status" value="1"/>
</dbReference>
<dbReference type="SUPFAM" id="SSF47226">
    <property type="entry name" value="Histidine-containing phosphotransfer domain, HPT domain"/>
    <property type="match status" value="1"/>
</dbReference>
<feature type="transmembrane region" description="Helical" evidence="14">
    <location>
        <begin position="174"/>
        <end position="194"/>
    </location>
</feature>
<dbReference type="InterPro" id="IPR036641">
    <property type="entry name" value="HPT_dom_sf"/>
</dbReference>
<dbReference type="InterPro" id="IPR036890">
    <property type="entry name" value="HATPase_C_sf"/>
</dbReference>
<feature type="domain" description="PAC" evidence="17">
    <location>
        <begin position="368"/>
        <end position="420"/>
    </location>
</feature>
<keyword evidence="5 12" id="KW-0597">Phosphoprotein</keyword>
<organism evidence="18 19">
    <name type="scientific">Dongia soli</name>
    <dbReference type="NCBI Taxonomy" id="600628"/>
    <lineage>
        <taxon>Bacteria</taxon>
        <taxon>Pseudomonadati</taxon>
        <taxon>Pseudomonadota</taxon>
        <taxon>Alphaproteobacteria</taxon>
        <taxon>Rhodospirillales</taxon>
        <taxon>Dongiaceae</taxon>
        <taxon>Dongia</taxon>
    </lineage>
</organism>
<dbReference type="SUPFAM" id="SSF52172">
    <property type="entry name" value="CheY-like"/>
    <property type="match status" value="1"/>
</dbReference>
<feature type="coiled-coil region" evidence="13">
    <location>
        <begin position="411"/>
        <end position="445"/>
    </location>
</feature>
<evidence type="ECO:0000313" key="18">
    <source>
        <dbReference type="EMBL" id="MDY0881343.1"/>
    </source>
</evidence>
<evidence type="ECO:0000256" key="6">
    <source>
        <dbReference type="ARBA" id="ARBA00022692"/>
    </source>
</evidence>
<keyword evidence="10" id="KW-0902">Two-component regulatory system</keyword>
<comment type="caution">
    <text evidence="18">The sequence shown here is derived from an EMBL/GenBank/DDBJ whole genome shotgun (WGS) entry which is preliminary data.</text>
</comment>
<dbReference type="InterPro" id="IPR013655">
    <property type="entry name" value="PAS_fold_3"/>
</dbReference>
<dbReference type="RefSeq" id="WP_320506412.1">
    <property type="nucleotide sequence ID" value="NZ_JAXCLW010000001.1"/>
</dbReference>
<evidence type="ECO:0000259" key="16">
    <source>
        <dbReference type="PROSITE" id="PS50110"/>
    </source>
</evidence>
<dbReference type="InterPro" id="IPR001610">
    <property type="entry name" value="PAC"/>
</dbReference>
<sequence length="966" mass="105521">MTYVSYLIATKIGVMMALPDSISPVWPASGVALAMTLRFGNRAGVAIFAAFLTAQLLWPPFPTPLGASLGAALSATIEPMLSAYLLRRFAAFDSALPRFRDVVALMLLGASVGPLLNSLFTILLFATTGSIPWPQFWPAMETFWLGNAGGVLMLSAATLVWLERPAKPSLDSAALIEAGIIFGLLSIIVLGLQRLEILQHLNQTDAVAFLCFPLVAWASIRLDLRLSSAITLLLAIESIVVARWGIGPFRYGGPETAILVIQLLILSLNVTNQLLGGLARQKDVAEETLRDREEFLSLAVHGSNDGLFDFHRATRHLWLSPRWKEQLGYEDKELPNQLETWERLILPEDRQTASALFAEIDRGQATHSDCMMRFRHKQGHIAHILCRLSVRRDENGHVMRLVGTHTDLTDLINAREELEHQTASLTRLARDLNLQRREAEAANEAKSAFLATVSHEVRTPLNGVIGMLSLLLDTPLESDQRRYGNTALASAEELLIIINDILDVSKLEAGCLTLDIIDCDLPALVEGIVALFSARAASKGISLSAEIDGNVPRHIRSDPTRLRQILMNLVGNAVKFTQAGDVVIRLKCLERQGDELAAETACVPSHNLVIDVADTGIGIASSQIEHLFERFRQADDSITRRFGGTGLGLTISKQLIELMGGLITVTSELGIGSTFQVILPCIESTASTEAGTSSAFNGAKSFEPCHVLVVEDNAVNRALVTEMLSRAGHRVTTVENGRAALAAVARDHFDIIVMDVQMPEVDGVTAMQWIRERDDNRAQTPIIALTADTMTGSRERFMAAGFSDYLEKPVRAVKLLETISRHLSTANGANNGGAGARLPEWTQQSPAPRLVTTDTSEFAALSDRPRNADFRHMVNTWAGDIQHDLRRLHTAIDLGDYDACQHALESLATDAQGIGASSLADLARHISATADNVETIFAWLSRVQSVAERVITRLTEEYHTDTEMKA</sequence>
<dbReference type="Proteomes" id="UP001279642">
    <property type="component" value="Unassembled WGS sequence"/>
</dbReference>
<dbReference type="Gene3D" id="3.30.450.20">
    <property type="entry name" value="PAS domain"/>
    <property type="match status" value="1"/>
</dbReference>
<evidence type="ECO:0000256" key="11">
    <source>
        <dbReference type="ARBA" id="ARBA00023136"/>
    </source>
</evidence>
<dbReference type="CDD" id="cd00082">
    <property type="entry name" value="HisKA"/>
    <property type="match status" value="1"/>
</dbReference>
<feature type="transmembrane region" description="Helical" evidence="14">
    <location>
        <begin position="67"/>
        <end position="86"/>
    </location>
</feature>
<keyword evidence="19" id="KW-1185">Reference proteome</keyword>
<dbReference type="Pfam" id="PF08447">
    <property type="entry name" value="PAS_3"/>
    <property type="match status" value="1"/>
</dbReference>
<dbReference type="Pfam" id="PF05231">
    <property type="entry name" value="MASE1"/>
    <property type="match status" value="1"/>
</dbReference>
<feature type="transmembrane region" description="Helical" evidence="14">
    <location>
        <begin position="107"/>
        <end position="131"/>
    </location>
</feature>
<dbReference type="SMART" id="SM00448">
    <property type="entry name" value="REC"/>
    <property type="match status" value="1"/>
</dbReference>
<dbReference type="InterPro" id="IPR005467">
    <property type="entry name" value="His_kinase_dom"/>
</dbReference>
<dbReference type="PRINTS" id="PR00344">
    <property type="entry name" value="BCTRLSENSOR"/>
</dbReference>
<evidence type="ECO:0000256" key="4">
    <source>
        <dbReference type="ARBA" id="ARBA00022475"/>
    </source>
</evidence>
<dbReference type="InterPro" id="IPR003661">
    <property type="entry name" value="HisK_dim/P_dom"/>
</dbReference>
<feature type="domain" description="Histidine kinase" evidence="15">
    <location>
        <begin position="452"/>
        <end position="683"/>
    </location>
</feature>
<keyword evidence="8 18" id="KW-0067">ATP-binding</keyword>
<evidence type="ECO:0000259" key="17">
    <source>
        <dbReference type="PROSITE" id="PS50113"/>
    </source>
</evidence>
<keyword evidence="13" id="KW-0175">Coiled coil</keyword>
<evidence type="ECO:0000259" key="15">
    <source>
        <dbReference type="PROSITE" id="PS50109"/>
    </source>
</evidence>
<evidence type="ECO:0000313" key="19">
    <source>
        <dbReference type="Proteomes" id="UP001279642"/>
    </source>
</evidence>
<dbReference type="SMART" id="SM00387">
    <property type="entry name" value="HATPase_c"/>
    <property type="match status" value="1"/>
</dbReference>
<dbReference type="InterPro" id="IPR000014">
    <property type="entry name" value="PAS"/>
</dbReference>
<keyword evidence="7" id="KW-0547">Nucleotide-binding</keyword>
<dbReference type="CDD" id="cd17546">
    <property type="entry name" value="REC_hyHK_CKI1_RcsC-like"/>
    <property type="match status" value="1"/>
</dbReference>
<dbReference type="SMART" id="SM00388">
    <property type="entry name" value="HisKA"/>
    <property type="match status" value="1"/>
</dbReference>
<dbReference type="EMBL" id="JAXCLW010000001">
    <property type="protein sequence ID" value="MDY0881343.1"/>
    <property type="molecule type" value="Genomic_DNA"/>
</dbReference>
<dbReference type="EC" id="2.7.13.3" evidence="3"/>
<dbReference type="Gene3D" id="3.40.50.2300">
    <property type="match status" value="1"/>
</dbReference>
<keyword evidence="9 14" id="KW-1133">Transmembrane helix</keyword>
<gene>
    <name evidence="18" type="ORF">SMD27_00670</name>
</gene>
<dbReference type="SUPFAM" id="SSF55785">
    <property type="entry name" value="PYP-like sensor domain (PAS domain)"/>
    <property type="match status" value="1"/>
</dbReference>
<dbReference type="PANTHER" id="PTHR45339:SF1">
    <property type="entry name" value="HYBRID SIGNAL TRANSDUCTION HISTIDINE KINASE J"/>
    <property type="match status" value="1"/>
</dbReference>
<dbReference type="GO" id="GO:0005524">
    <property type="term" value="F:ATP binding"/>
    <property type="evidence" value="ECO:0007669"/>
    <property type="project" value="UniProtKB-KW"/>
</dbReference>
<dbReference type="InterPro" id="IPR035965">
    <property type="entry name" value="PAS-like_dom_sf"/>
</dbReference>
<reference evidence="18 19" key="1">
    <citation type="journal article" date="2016" name="Antonie Van Leeuwenhoek">
        <title>Dongia soli sp. nov., isolated from soil from Dokdo, Korea.</title>
        <authorList>
            <person name="Kim D.U."/>
            <person name="Lee H."/>
            <person name="Kim H."/>
            <person name="Kim S.G."/>
            <person name="Ka J.O."/>
        </authorList>
    </citation>
    <scope>NUCLEOTIDE SEQUENCE [LARGE SCALE GENOMIC DNA]</scope>
    <source>
        <strain evidence="18 19">D78</strain>
    </source>
</reference>
<comment type="subcellular location">
    <subcellularLocation>
        <location evidence="2">Cell membrane</location>
        <topology evidence="2">Multi-pass membrane protein</topology>
    </subcellularLocation>
</comment>
<proteinExistence type="predicted"/>
<feature type="transmembrane region" description="Helical" evidence="14">
    <location>
        <begin position="143"/>
        <end position="162"/>
    </location>
</feature>
<dbReference type="InterPro" id="IPR036097">
    <property type="entry name" value="HisK_dim/P_sf"/>
</dbReference>
<evidence type="ECO:0000256" key="9">
    <source>
        <dbReference type="ARBA" id="ARBA00022989"/>
    </source>
</evidence>
<evidence type="ECO:0000256" key="8">
    <source>
        <dbReference type="ARBA" id="ARBA00022840"/>
    </source>
</evidence>
<accession>A0ABU5E710</accession>
<protein>
    <recommendedName>
        <fullName evidence="3">histidine kinase</fullName>
        <ecNumber evidence="3">2.7.13.3</ecNumber>
    </recommendedName>
</protein>
<evidence type="ECO:0000256" key="12">
    <source>
        <dbReference type="PROSITE-ProRule" id="PRU00169"/>
    </source>
</evidence>
<dbReference type="InterPro" id="IPR007895">
    <property type="entry name" value="MASE1"/>
</dbReference>
<evidence type="ECO:0000256" key="2">
    <source>
        <dbReference type="ARBA" id="ARBA00004651"/>
    </source>
</evidence>
<dbReference type="PROSITE" id="PS50110">
    <property type="entry name" value="RESPONSE_REGULATORY"/>
    <property type="match status" value="1"/>
</dbReference>
<dbReference type="Gene3D" id="1.10.287.130">
    <property type="match status" value="1"/>
</dbReference>
<dbReference type="SUPFAM" id="SSF55874">
    <property type="entry name" value="ATPase domain of HSP90 chaperone/DNA topoisomerase II/histidine kinase"/>
    <property type="match status" value="1"/>
</dbReference>
<dbReference type="CDD" id="cd00130">
    <property type="entry name" value="PAS"/>
    <property type="match status" value="1"/>
</dbReference>
<keyword evidence="6 14" id="KW-0812">Transmembrane</keyword>
<dbReference type="SUPFAM" id="SSF47384">
    <property type="entry name" value="Homodimeric domain of signal transducing histidine kinase"/>
    <property type="match status" value="1"/>
</dbReference>
<evidence type="ECO:0000256" key="10">
    <source>
        <dbReference type="ARBA" id="ARBA00023012"/>
    </source>
</evidence>